<gene>
    <name evidence="1" type="ORF">K458DRAFT_183260</name>
</gene>
<sequence length="101" mass="11306">MSTHCGRRVRLAARLARCIYQHLKSKRPICARASLRRNELRGIGEPDPSKPDKLVACSNIALLSTLASEPNMQCPNQIAKNNRPDGVHLSSIKWLVRHPCI</sequence>
<evidence type="ECO:0000313" key="2">
    <source>
        <dbReference type="Proteomes" id="UP000799291"/>
    </source>
</evidence>
<evidence type="ECO:0000313" key="1">
    <source>
        <dbReference type="EMBL" id="KAF2676325.1"/>
    </source>
</evidence>
<protein>
    <submittedName>
        <fullName evidence="1">Uncharacterized protein</fullName>
    </submittedName>
</protein>
<name>A0A6G1IDW7_9PLEO</name>
<dbReference type="AlphaFoldDB" id="A0A6G1IDW7"/>
<dbReference type="EMBL" id="MU005636">
    <property type="protein sequence ID" value="KAF2676325.1"/>
    <property type="molecule type" value="Genomic_DNA"/>
</dbReference>
<accession>A0A6G1IDW7</accession>
<organism evidence="1 2">
    <name type="scientific">Lentithecium fluviatile CBS 122367</name>
    <dbReference type="NCBI Taxonomy" id="1168545"/>
    <lineage>
        <taxon>Eukaryota</taxon>
        <taxon>Fungi</taxon>
        <taxon>Dikarya</taxon>
        <taxon>Ascomycota</taxon>
        <taxon>Pezizomycotina</taxon>
        <taxon>Dothideomycetes</taxon>
        <taxon>Pleosporomycetidae</taxon>
        <taxon>Pleosporales</taxon>
        <taxon>Massarineae</taxon>
        <taxon>Lentitheciaceae</taxon>
        <taxon>Lentithecium</taxon>
    </lineage>
</organism>
<dbReference type="Proteomes" id="UP000799291">
    <property type="component" value="Unassembled WGS sequence"/>
</dbReference>
<proteinExistence type="predicted"/>
<keyword evidence="2" id="KW-1185">Reference proteome</keyword>
<reference evidence="1" key="1">
    <citation type="journal article" date="2020" name="Stud. Mycol.">
        <title>101 Dothideomycetes genomes: a test case for predicting lifestyles and emergence of pathogens.</title>
        <authorList>
            <person name="Haridas S."/>
            <person name="Albert R."/>
            <person name="Binder M."/>
            <person name="Bloem J."/>
            <person name="Labutti K."/>
            <person name="Salamov A."/>
            <person name="Andreopoulos B."/>
            <person name="Baker S."/>
            <person name="Barry K."/>
            <person name="Bills G."/>
            <person name="Bluhm B."/>
            <person name="Cannon C."/>
            <person name="Castanera R."/>
            <person name="Culley D."/>
            <person name="Daum C."/>
            <person name="Ezra D."/>
            <person name="Gonzalez J."/>
            <person name="Henrissat B."/>
            <person name="Kuo A."/>
            <person name="Liang C."/>
            <person name="Lipzen A."/>
            <person name="Lutzoni F."/>
            <person name="Magnuson J."/>
            <person name="Mondo S."/>
            <person name="Nolan M."/>
            <person name="Ohm R."/>
            <person name="Pangilinan J."/>
            <person name="Park H.-J."/>
            <person name="Ramirez L."/>
            <person name="Alfaro M."/>
            <person name="Sun H."/>
            <person name="Tritt A."/>
            <person name="Yoshinaga Y."/>
            <person name="Zwiers L.-H."/>
            <person name="Turgeon B."/>
            <person name="Goodwin S."/>
            <person name="Spatafora J."/>
            <person name="Crous P."/>
            <person name="Grigoriev I."/>
        </authorList>
    </citation>
    <scope>NUCLEOTIDE SEQUENCE</scope>
    <source>
        <strain evidence="1">CBS 122367</strain>
    </source>
</reference>